<evidence type="ECO:0000259" key="1">
    <source>
        <dbReference type="Pfam" id="PF14343"/>
    </source>
</evidence>
<dbReference type="Pfam" id="PF14343">
    <property type="entry name" value="PrcB_C"/>
    <property type="match status" value="1"/>
</dbReference>
<dbReference type="EMBL" id="CAXJIO010000012">
    <property type="protein sequence ID" value="CAL2103332.1"/>
    <property type="molecule type" value="Genomic_DNA"/>
</dbReference>
<keyword evidence="3" id="KW-1185">Reference proteome</keyword>
<evidence type="ECO:0000313" key="3">
    <source>
        <dbReference type="Proteomes" id="UP001497527"/>
    </source>
</evidence>
<dbReference type="RefSeq" id="WP_348717499.1">
    <property type="nucleotide sequence ID" value="NZ_CAXJIO010000012.1"/>
</dbReference>
<organism evidence="2 3">
    <name type="scientific">Tenacibaculum polynesiense</name>
    <dbReference type="NCBI Taxonomy" id="3137857"/>
    <lineage>
        <taxon>Bacteria</taxon>
        <taxon>Pseudomonadati</taxon>
        <taxon>Bacteroidota</taxon>
        <taxon>Flavobacteriia</taxon>
        <taxon>Flavobacteriales</taxon>
        <taxon>Flavobacteriaceae</taxon>
        <taxon>Tenacibaculum</taxon>
    </lineage>
</organism>
<gene>
    <name evidence="2" type="ORF">T190423A01A_30446</name>
</gene>
<evidence type="ECO:0000313" key="2">
    <source>
        <dbReference type="EMBL" id="CAL2103332.1"/>
    </source>
</evidence>
<feature type="domain" description="PrcB C-terminal" evidence="1">
    <location>
        <begin position="94"/>
        <end position="143"/>
    </location>
</feature>
<name>A0ABP1F4Q0_9FLAO</name>
<dbReference type="PROSITE" id="PS51257">
    <property type="entry name" value="PROKAR_LIPOPROTEIN"/>
    <property type="match status" value="1"/>
</dbReference>
<dbReference type="InterPro" id="IPR025748">
    <property type="entry name" value="PrcB_C_dom"/>
</dbReference>
<protein>
    <submittedName>
        <fullName evidence="2">PrcB_C domain-containing protein</fullName>
    </submittedName>
</protein>
<accession>A0ABP1F4Q0</accession>
<reference evidence="2 3" key="1">
    <citation type="submission" date="2024-05" db="EMBL/GenBank/DDBJ databases">
        <authorList>
            <person name="Duchaud E."/>
        </authorList>
    </citation>
    <scope>NUCLEOTIDE SEQUENCE [LARGE SCALE GENOMIC DNA]</scope>
    <source>
        <strain evidence="2">Ena-SAMPLE-TAB-13-05-2024-13:56:06:370-140308</strain>
    </source>
</reference>
<proteinExistence type="predicted"/>
<sequence length="154" mass="17127">MKLIFSILCSLLLTSCPNKSMSDTQESNEIVSLFEGSLLGSGKEGFQKENLIISSEKQWQEFLNKIDSVNKVSSGFKSEIDFKSSIVLVTIDSVRNSGGFGVKMIALKDENEKLDVIVNYTGPKPTDMVTMAITQPINIVKIKKTNKEIIFVER</sequence>
<dbReference type="Proteomes" id="UP001497527">
    <property type="component" value="Unassembled WGS sequence"/>
</dbReference>
<comment type="caution">
    <text evidence="2">The sequence shown here is derived from an EMBL/GenBank/DDBJ whole genome shotgun (WGS) entry which is preliminary data.</text>
</comment>